<dbReference type="EMBL" id="JAHBAY010000001">
    <property type="protein sequence ID" value="MBT0767315.1"/>
    <property type="molecule type" value="Genomic_DNA"/>
</dbReference>
<accession>A0ABS5T8B7</accession>
<dbReference type="InterPro" id="IPR038312">
    <property type="entry name" value="DUF5063_sf"/>
</dbReference>
<gene>
    <name evidence="2" type="ORF">KIH74_00165</name>
</gene>
<evidence type="ECO:0000313" key="2">
    <source>
        <dbReference type="EMBL" id="MBT0767315.1"/>
    </source>
</evidence>
<keyword evidence="3" id="KW-1185">Reference proteome</keyword>
<evidence type="ECO:0000313" key="3">
    <source>
        <dbReference type="Proteomes" id="UP001197247"/>
    </source>
</evidence>
<evidence type="ECO:0000256" key="1">
    <source>
        <dbReference type="SAM" id="MobiDB-lite"/>
    </source>
</evidence>
<name>A0ABS5T8B7_9ACTN</name>
<organism evidence="2 3">
    <name type="scientific">Kineosporia corallincola</name>
    <dbReference type="NCBI Taxonomy" id="2835133"/>
    <lineage>
        <taxon>Bacteria</taxon>
        <taxon>Bacillati</taxon>
        <taxon>Actinomycetota</taxon>
        <taxon>Actinomycetes</taxon>
        <taxon>Kineosporiales</taxon>
        <taxon>Kineosporiaceae</taxon>
        <taxon>Kineosporia</taxon>
    </lineage>
</organism>
<reference evidence="2 3" key="1">
    <citation type="submission" date="2021-05" db="EMBL/GenBank/DDBJ databases">
        <title>Kineosporia and Streptomyces sp. nov. two new marine actinobacteria isolated from Coral.</title>
        <authorList>
            <person name="Buangrab K."/>
            <person name="Sutthacheep M."/>
            <person name="Yeemin T."/>
            <person name="Harunari E."/>
            <person name="Igarashi Y."/>
            <person name="Kanchanasin P."/>
            <person name="Tanasupawat S."/>
            <person name="Phongsopitanun W."/>
        </authorList>
    </citation>
    <scope>NUCLEOTIDE SEQUENCE [LARGE SCALE GENOMIC DNA]</scope>
    <source>
        <strain evidence="2 3">J2-2</strain>
    </source>
</reference>
<feature type="region of interest" description="Disordered" evidence="1">
    <location>
        <begin position="1"/>
        <end position="55"/>
    </location>
</feature>
<sequence length="249" mass="26983">MSDEEKPRNGFDPLHQHQKDQSQERDAFGRPTGARGRHEAGASSIPQARSRGGSSIDLTAERADEARELHHLAEETATDAQTYLNALTEVAAGSSPDTAIPVLLLAVSQILLGGARLGAITDVVPSERFEPDAGPDPDIDPLRTGLANLLDGLDEYADIVDPLTSGELIRGILSDDLADVAADLAHGLRHYRDGRVDEALWWWQFSYLSTWGVRATSALRVLQSMLGHLRLDVDTDTVADAEFEALNVD</sequence>
<comment type="caution">
    <text evidence="2">The sequence shown here is derived from an EMBL/GenBank/DDBJ whole genome shotgun (WGS) entry which is preliminary data.</text>
</comment>
<dbReference type="Gene3D" id="1.20.120.1550">
    <property type="entry name" value="Protein of unknown function DUF5063"/>
    <property type="match status" value="1"/>
</dbReference>
<dbReference type="Pfam" id="PF16702">
    <property type="entry name" value="DUF5063"/>
    <property type="match status" value="1"/>
</dbReference>
<feature type="compositionally biased region" description="Basic and acidic residues" evidence="1">
    <location>
        <begin position="1"/>
        <end position="28"/>
    </location>
</feature>
<dbReference type="Proteomes" id="UP001197247">
    <property type="component" value="Unassembled WGS sequence"/>
</dbReference>
<proteinExistence type="predicted"/>
<dbReference type="InterPro" id="IPR032025">
    <property type="entry name" value="DUF5063"/>
</dbReference>
<feature type="compositionally biased region" description="Polar residues" evidence="1">
    <location>
        <begin position="44"/>
        <end position="55"/>
    </location>
</feature>
<dbReference type="RefSeq" id="WP_214153187.1">
    <property type="nucleotide sequence ID" value="NZ_JAHBAY010000001.1"/>
</dbReference>
<protein>
    <submittedName>
        <fullName evidence="2">DUF5063 domain-containing protein</fullName>
    </submittedName>
</protein>